<dbReference type="InterPro" id="IPR019619">
    <property type="entry name" value="DUF2490"/>
</dbReference>
<name>X1AYX2_9ZZZZ</name>
<comment type="caution">
    <text evidence="1">The sequence shown here is derived from an EMBL/GenBank/DDBJ whole genome shotgun (WGS) entry which is preliminary data.</text>
</comment>
<sequence length="90" mass="10658">MNYILQLHGRFDDGENIHEQTIIRSGIGYNINKNISLWMGYDFVPFSTRSTGDIEFENRPWQQLLWQILGTQNATIVLRTRLEQRLFAQE</sequence>
<reference evidence="1" key="1">
    <citation type="journal article" date="2014" name="Front. Microbiol.">
        <title>High frequency of phylogenetically diverse reductive dehalogenase-homologous genes in deep subseafloor sedimentary metagenomes.</title>
        <authorList>
            <person name="Kawai M."/>
            <person name="Futagami T."/>
            <person name="Toyoda A."/>
            <person name="Takaki Y."/>
            <person name="Nishi S."/>
            <person name="Hori S."/>
            <person name="Arai W."/>
            <person name="Tsubouchi T."/>
            <person name="Morono Y."/>
            <person name="Uchiyama I."/>
            <person name="Ito T."/>
            <person name="Fujiyama A."/>
            <person name="Inagaki F."/>
            <person name="Takami H."/>
        </authorList>
    </citation>
    <scope>NUCLEOTIDE SEQUENCE</scope>
    <source>
        <strain evidence="1">Expedition CK06-06</strain>
    </source>
</reference>
<dbReference type="Pfam" id="PF10677">
    <property type="entry name" value="DUF2490"/>
    <property type="match status" value="1"/>
</dbReference>
<proteinExistence type="predicted"/>
<dbReference type="EMBL" id="BART01010819">
    <property type="protein sequence ID" value="GAG77323.1"/>
    <property type="molecule type" value="Genomic_DNA"/>
</dbReference>
<evidence type="ECO:0000313" key="1">
    <source>
        <dbReference type="EMBL" id="GAG77323.1"/>
    </source>
</evidence>
<gene>
    <name evidence="1" type="ORF">S01H4_23352</name>
</gene>
<protein>
    <submittedName>
        <fullName evidence="1">Uncharacterized protein</fullName>
    </submittedName>
</protein>
<dbReference type="AlphaFoldDB" id="X1AYX2"/>
<organism evidence="1">
    <name type="scientific">marine sediment metagenome</name>
    <dbReference type="NCBI Taxonomy" id="412755"/>
    <lineage>
        <taxon>unclassified sequences</taxon>
        <taxon>metagenomes</taxon>
        <taxon>ecological metagenomes</taxon>
    </lineage>
</organism>
<accession>X1AYX2</accession>